<dbReference type="InterPro" id="IPR007685">
    <property type="entry name" value="RelA_SpoT"/>
</dbReference>
<accession>A0A511N4C7</accession>
<comment type="caution">
    <text evidence="2">The sequence shown here is derived from an EMBL/GenBank/DDBJ whole genome shotgun (WGS) entry which is preliminary data.</text>
</comment>
<evidence type="ECO:0000259" key="1">
    <source>
        <dbReference type="SMART" id="SM00954"/>
    </source>
</evidence>
<dbReference type="AlphaFoldDB" id="A0A511N4C7"/>
<dbReference type="SMART" id="SM00954">
    <property type="entry name" value="RelA_SpoT"/>
    <property type="match status" value="1"/>
</dbReference>
<keyword evidence="3" id="KW-1185">Reference proteome</keyword>
<dbReference type="SUPFAM" id="SSF81301">
    <property type="entry name" value="Nucleotidyltransferase"/>
    <property type="match status" value="1"/>
</dbReference>
<feature type="domain" description="RelA/SpoT" evidence="1">
    <location>
        <begin position="76"/>
        <end position="187"/>
    </location>
</feature>
<evidence type="ECO:0000313" key="3">
    <source>
        <dbReference type="Proteomes" id="UP000321306"/>
    </source>
</evidence>
<organism evidence="2 3">
    <name type="scientific">Deinococcus cellulosilyticus (strain DSM 18568 / NBRC 106333 / KACC 11606 / 5516J-15)</name>
    <dbReference type="NCBI Taxonomy" id="1223518"/>
    <lineage>
        <taxon>Bacteria</taxon>
        <taxon>Thermotogati</taxon>
        <taxon>Deinococcota</taxon>
        <taxon>Deinococci</taxon>
        <taxon>Deinococcales</taxon>
        <taxon>Deinococcaceae</taxon>
        <taxon>Deinococcus</taxon>
    </lineage>
</organism>
<proteinExistence type="predicted"/>
<dbReference type="RefSeq" id="WP_186816045.1">
    <property type="nucleotide sequence ID" value="NZ_BJXB01000013.1"/>
</dbReference>
<name>A0A511N4C7_DEIC1</name>
<dbReference type="GO" id="GO:0015969">
    <property type="term" value="P:guanosine tetraphosphate metabolic process"/>
    <property type="evidence" value="ECO:0007669"/>
    <property type="project" value="InterPro"/>
</dbReference>
<evidence type="ECO:0000313" key="2">
    <source>
        <dbReference type="EMBL" id="GEM47328.1"/>
    </source>
</evidence>
<dbReference type="InterPro" id="IPR043519">
    <property type="entry name" value="NT_sf"/>
</dbReference>
<gene>
    <name evidence="2" type="ORF">DC3_29630</name>
</gene>
<reference evidence="2 3" key="1">
    <citation type="submission" date="2019-07" db="EMBL/GenBank/DDBJ databases">
        <title>Whole genome shotgun sequence of Deinococcus cellulosilyticus NBRC 106333.</title>
        <authorList>
            <person name="Hosoyama A."/>
            <person name="Uohara A."/>
            <person name="Ohji S."/>
            <person name="Ichikawa N."/>
        </authorList>
    </citation>
    <scope>NUCLEOTIDE SEQUENCE [LARGE SCALE GENOMIC DNA]</scope>
    <source>
        <strain evidence="2 3">NBRC 106333</strain>
    </source>
</reference>
<sequence length="228" mass="26853">MKKAEYQSLADAAGLHHYFETSWELYWKHGRGPTPRQSPEDLIEAYYTARDLSSTFRHKIEDISETLKVRTSMRPQGIKSPSRILEKMKSHPPGQRRVPNDILGSKLTCKSIQSMYEVAEKLPRYIEVVHFSDRVIRPHQSGYRDLQFLVVVEPESRHIGEVKIVHEQLDALDQYEHRIYEITREITAEFRSKELSPVQQRILEELARASDNLYAWLWKDILSREEHL</sequence>
<dbReference type="Proteomes" id="UP000321306">
    <property type="component" value="Unassembled WGS sequence"/>
</dbReference>
<dbReference type="Gene3D" id="3.30.460.10">
    <property type="entry name" value="Beta Polymerase, domain 2"/>
    <property type="match status" value="1"/>
</dbReference>
<dbReference type="EMBL" id="BJXB01000013">
    <property type="protein sequence ID" value="GEM47328.1"/>
    <property type="molecule type" value="Genomic_DNA"/>
</dbReference>
<protein>
    <recommendedName>
        <fullName evidence="1">RelA/SpoT domain-containing protein</fullName>
    </recommendedName>
</protein>